<organism evidence="2 3">
    <name type="scientific">Raoultella terrigena</name>
    <name type="common">Klebsiella terrigena</name>
    <dbReference type="NCBI Taxonomy" id="577"/>
    <lineage>
        <taxon>Bacteria</taxon>
        <taxon>Pseudomonadati</taxon>
        <taxon>Pseudomonadota</taxon>
        <taxon>Gammaproteobacteria</taxon>
        <taxon>Enterobacterales</taxon>
        <taxon>Enterobacteriaceae</taxon>
        <taxon>Klebsiella/Raoultella group</taxon>
        <taxon>Raoultella</taxon>
    </lineage>
</organism>
<feature type="domain" description="PTS EIIA type-2" evidence="1">
    <location>
        <begin position="1"/>
        <end position="36"/>
    </location>
</feature>
<proteinExistence type="predicted"/>
<dbReference type="PROSITE" id="PS51094">
    <property type="entry name" value="PTS_EIIA_TYPE_2"/>
    <property type="match status" value="1"/>
</dbReference>
<dbReference type="InterPro" id="IPR016152">
    <property type="entry name" value="PTrfase/Anion_transptr"/>
</dbReference>
<dbReference type="SUPFAM" id="SSF55804">
    <property type="entry name" value="Phoshotransferase/anion transport protein"/>
    <property type="match status" value="1"/>
</dbReference>
<dbReference type="InterPro" id="IPR002178">
    <property type="entry name" value="PTS_EIIA_type-2_dom"/>
</dbReference>
<gene>
    <name evidence="2" type="ORF">NCTC13098_03175</name>
</gene>
<evidence type="ECO:0000259" key="1">
    <source>
        <dbReference type="PROSITE" id="PS51094"/>
    </source>
</evidence>
<sequence length="39" mass="4685">MKYFSTLARMLMNDEFVRQIKETQNPKALYDLISRTLAF</sequence>
<dbReference type="AlphaFoldDB" id="A0A3P8JTW6"/>
<evidence type="ECO:0000313" key="3">
    <source>
        <dbReference type="Proteomes" id="UP000274346"/>
    </source>
</evidence>
<dbReference type="Proteomes" id="UP000274346">
    <property type="component" value="Chromosome"/>
</dbReference>
<reference evidence="2 3" key="1">
    <citation type="submission" date="2018-12" db="EMBL/GenBank/DDBJ databases">
        <authorList>
            <consortium name="Pathogen Informatics"/>
        </authorList>
    </citation>
    <scope>NUCLEOTIDE SEQUENCE [LARGE SCALE GENOMIC DNA]</scope>
    <source>
        <strain evidence="2 3">NCTC13098</strain>
    </source>
</reference>
<dbReference type="KEGG" id="rtg:NCTC13098_03175"/>
<protein>
    <recommendedName>
        <fullName evidence="1">PTS EIIA type-2 domain-containing protein</fullName>
    </recommendedName>
</protein>
<evidence type="ECO:0000313" key="2">
    <source>
        <dbReference type="EMBL" id="VDR26817.1"/>
    </source>
</evidence>
<dbReference type="EMBL" id="LR131271">
    <property type="protein sequence ID" value="VDR26817.1"/>
    <property type="molecule type" value="Genomic_DNA"/>
</dbReference>
<accession>A0A3P8JTW6</accession>
<name>A0A3P8JTW6_RAOTE</name>
<dbReference type="Gene3D" id="3.40.930.10">
    <property type="entry name" value="Mannitol-specific EII, Chain A"/>
    <property type="match status" value="1"/>
</dbReference>